<reference evidence="2 3" key="2">
    <citation type="submission" date="2018-11" db="EMBL/GenBank/DDBJ databases">
        <authorList>
            <consortium name="Pathogen Informatics"/>
        </authorList>
    </citation>
    <scope>NUCLEOTIDE SEQUENCE [LARGE SCALE GENOMIC DNA]</scope>
</reference>
<gene>
    <name evidence="2" type="ORF">BTMF_LOCUS4842</name>
</gene>
<evidence type="ECO:0000313" key="4">
    <source>
        <dbReference type="WBParaSite" id="BTMF_0000556601-mRNA-1"/>
    </source>
</evidence>
<dbReference type="EMBL" id="UZAG01004954">
    <property type="protein sequence ID" value="VDO17355.1"/>
    <property type="molecule type" value="Genomic_DNA"/>
</dbReference>
<organism evidence="4">
    <name type="scientific">Brugia timori</name>
    <dbReference type="NCBI Taxonomy" id="42155"/>
    <lineage>
        <taxon>Eukaryota</taxon>
        <taxon>Metazoa</taxon>
        <taxon>Ecdysozoa</taxon>
        <taxon>Nematoda</taxon>
        <taxon>Chromadorea</taxon>
        <taxon>Rhabditida</taxon>
        <taxon>Spirurina</taxon>
        <taxon>Spiruromorpha</taxon>
        <taxon>Filarioidea</taxon>
        <taxon>Onchocercidae</taxon>
        <taxon>Brugia</taxon>
    </lineage>
</organism>
<accession>A0A0R3QGR0</accession>
<sequence>NAEISTIDKFSSDESISDDNTFIIDDHTVSNSVSLPVTTTVPENLIRNSFANDENLQSNAEISTIDKFSADESISDGNTFIIDDHTVSKNVSLSVTTTVPENLIRNSFANDENLRSNAEISTIGKFSSDENINDDHTNSKNIRSSEISINDDLSPAESNTDDFSIGEKAQLSGISTNNNFSPDWTHIDYSEINSENLRSSGISTNNKFLLNENVTDDLSNEERSIQSSLETSTNNNFLFDKNN</sequence>
<evidence type="ECO:0000256" key="1">
    <source>
        <dbReference type="SAM" id="MobiDB-lite"/>
    </source>
</evidence>
<evidence type="ECO:0000313" key="2">
    <source>
        <dbReference type="EMBL" id="VDO17355.1"/>
    </source>
</evidence>
<dbReference type="WBParaSite" id="BTMF_0000556601-mRNA-1">
    <property type="protein sequence ID" value="BTMF_0000556601-mRNA-1"/>
    <property type="gene ID" value="BTMF_0000556601"/>
</dbReference>
<dbReference type="AlphaFoldDB" id="A0A0R3QGR0"/>
<name>A0A0R3QGR0_9BILA</name>
<feature type="compositionally biased region" description="Polar residues" evidence="1">
    <location>
        <begin position="139"/>
        <end position="148"/>
    </location>
</feature>
<protein>
    <submittedName>
        <fullName evidence="4">Clathrin_bdg domain-containing protein</fullName>
    </submittedName>
</protein>
<feature type="region of interest" description="Disordered" evidence="1">
    <location>
        <begin position="127"/>
        <end position="163"/>
    </location>
</feature>
<reference evidence="4" key="1">
    <citation type="submission" date="2017-02" db="UniProtKB">
        <authorList>
            <consortium name="WormBaseParasite"/>
        </authorList>
    </citation>
    <scope>IDENTIFICATION</scope>
</reference>
<dbReference type="Proteomes" id="UP000280834">
    <property type="component" value="Unassembled WGS sequence"/>
</dbReference>
<evidence type="ECO:0000313" key="3">
    <source>
        <dbReference type="Proteomes" id="UP000280834"/>
    </source>
</evidence>
<keyword evidence="3" id="KW-1185">Reference proteome</keyword>
<proteinExistence type="predicted"/>